<proteinExistence type="predicted"/>
<dbReference type="EMBL" id="JABANM010028354">
    <property type="protein sequence ID" value="KAF4709843.1"/>
    <property type="molecule type" value="Genomic_DNA"/>
</dbReference>
<organism evidence="2 3">
    <name type="scientific">Perkinsus olseni</name>
    <name type="common">Perkinsus atlanticus</name>
    <dbReference type="NCBI Taxonomy" id="32597"/>
    <lineage>
        <taxon>Eukaryota</taxon>
        <taxon>Sar</taxon>
        <taxon>Alveolata</taxon>
        <taxon>Perkinsozoa</taxon>
        <taxon>Perkinsea</taxon>
        <taxon>Perkinsida</taxon>
        <taxon>Perkinsidae</taxon>
        <taxon>Perkinsus</taxon>
    </lineage>
</organism>
<evidence type="ECO:0000313" key="3">
    <source>
        <dbReference type="Proteomes" id="UP000574390"/>
    </source>
</evidence>
<dbReference type="Proteomes" id="UP000574390">
    <property type="component" value="Unassembled WGS sequence"/>
</dbReference>
<reference evidence="2 3" key="1">
    <citation type="submission" date="2020-04" db="EMBL/GenBank/DDBJ databases">
        <title>Perkinsus olseni comparative genomics.</title>
        <authorList>
            <person name="Bogema D.R."/>
        </authorList>
    </citation>
    <scope>NUCLEOTIDE SEQUENCE [LARGE SCALE GENOMIC DNA]</scope>
    <source>
        <strain evidence="2">ATCC PRA-205</strain>
    </source>
</reference>
<evidence type="ECO:0000256" key="1">
    <source>
        <dbReference type="SAM" id="MobiDB-lite"/>
    </source>
</evidence>
<feature type="region of interest" description="Disordered" evidence="1">
    <location>
        <begin position="576"/>
        <end position="626"/>
    </location>
</feature>
<protein>
    <submittedName>
        <fullName evidence="2">Uncharacterized protein</fullName>
    </submittedName>
</protein>
<dbReference type="AlphaFoldDB" id="A0A7J6QNH6"/>
<comment type="caution">
    <text evidence="2">The sequence shown here is derived from an EMBL/GenBank/DDBJ whole genome shotgun (WGS) entry which is preliminary data.</text>
</comment>
<accession>A0A7J6QNH6</accession>
<sequence length="626" mass="70082">MSQKNTCYLCGFATSTCHPAASSAKLIGEVIGLYPKSYEQWSLCPNCYISLCKGTPAWVEKYLPGGYIPYAWKHAPKSLPRGRRQRRKDSGRPLESASLEDVSLPEGDPLAGDLQRLHFLNQYDKVRYIRRLAEREGVLHLLSASKSEEASDAPKVGMGRVKHYTSQLSLSQRQLEKLTRDVNRDADTAVFPSRASIRASVSDYQTKFCIKDNMAVPVGMLQFVCHHFGLSTSSSSSNSADDEDTLVVGLDFGGGTTKAVVRPYGRAGGHGCLVVLHGGKDTRDVTCRVISEIEPLTHRFRLLYASDNKELQFLAGTSSNACWLCSAVEKRSNNRCVYPLQKQEDRWEKALERASLYREKCDSKKRPPAHVNGQKFAPLVPKESLLLSWLHILMGICRNLFDQMIRLGTERKDLERTLKEKLHINPTKPIVGSTLEKTNVLAFSGKDCLRLLQDLAAVKVELESFPAGRSVYMVLQATEKVRKALMTPNSQSLVETSIAQFEQEYVNGGFNPSLVIHILVTHGLELYSRHSTHGLRLLTEELGERIHSQVNIVMRRSQLKDDLLKQISMWNWQYSGHEPQETSTPRPKRARKPTIISPQVVLSGFSSAKPRANRAVDPDYVESGGD</sequence>
<gene>
    <name evidence="2" type="ORF">FOZ62_019785</name>
</gene>
<evidence type="ECO:0000313" key="2">
    <source>
        <dbReference type="EMBL" id="KAF4709843.1"/>
    </source>
</evidence>
<feature type="region of interest" description="Disordered" evidence="1">
    <location>
        <begin position="79"/>
        <end position="106"/>
    </location>
</feature>
<name>A0A7J6QNH6_PEROL</name>
<feature type="compositionally biased region" description="Basic residues" evidence="1">
    <location>
        <begin position="79"/>
        <end position="89"/>
    </location>
</feature>